<comment type="catalytic activity">
    <reaction evidence="1">
        <text>5-oxo-L-proline + ATP + 2 H2O = L-glutamate + ADP + phosphate + H(+)</text>
        <dbReference type="Rhea" id="RHEA:10348"/>
        <dbReference type="ChEBI" id="CHEBI:15377"/>
        <dbReference type="ChEBI" id="CHEBI:15378"/>
        <dbReference type="ChEBI" id="CHEBI:29985"/>
        <dbReference type="ChEBI" id="CHEBI:30616"/>
        <dbReference type="ChEBI" id="CHEBI:43474"/>
        <dbReference type="ChEBI" id="CHEBI:58402"/>
        <dbReference type="ChEBI" id="CHEBI:456216"/>
        <dbReference type="EC" id="3.5.2.9"/>
    </reaction>
</comment>
<dbReference type="Proteomes" id="UP000077748">
    <property type="component" value="Chromosome"/>
</dbReference>
<dbReference type="GO" id="GO:0017168">
    <property type="term" value="F:5-oxoprolinase (ATP-hydrolyzing) activity"/>
    <property type="evidence" value="ECO:0007669"/>
    <property type="project" value="UniProtKB-UniRule"/>
</dbReference>
<keyword evidence="1" id="KW-0378">Hydrolase</keyword>
<comment type="subunit">
    <text evidence="1">Forms a complex composed of PxpA, PxpB and PxpC.</text>
</comment>
<dbReference type="InterPro" id="IPR011330">
    <property type="entry name" value="Glyco_hydro/deAcase_b/a-brl"/>
</dbReference>
<dbReference type="AlphaFoldDB" id="A0A1A9KAK6"/>
<dbReference type="PANTHER" id="PTHR30292">
    <property type="entry name" value="UNCHARACTERIZED PROTEIN YBGL-RELATED"/>
    <property type="match status" value="1"/>
</dbReference>
<dbReference type="NCBIfam" id="NF003814">
    <property type="entry name" value="PRK05406.1-3"/>
    <property type="match status" value="1"/>
</dbReference>
<accession>A0A1A9KAK6</accession>
<comment type="function">
    <text evidence="1">Catalyzes the cleavage of 5-oxoproline to form L-glutamate coupled to the hydrolysis of ATP to ADP and inorganic phosphate.</text>
</comment>
<dbReference type="SUPFAM" id="SSF88713">
    <property type="entry name" value="Glycoside hydrolase/deacetylase"/>
    <property type="match status" value="1"/>
</dbReference>
<comment type="similarity">
    <text evidence="1">Belongs to the LamB/PxpA family.</text>
</comment>
<dbReference type="RefSeq" id="WP_064582473.1">
    <property type="nucleotide sequence ID" value="NZ_CP015878.1"/>
</dbReference>
<organism evidence="2 3">
    <name type="scientific">Pseudomonas citronellolis</name>
    <dbReference type="NCBI Taxonomy" id="53408"/>
    <lineage>
        <taxon>Bacteria</taxon>
        <taxon>Pseudomonadati</taxon>
        <taxon>Pseudomonadota</taxon>
        <taxon>Gammaproteobacteria</taxon>
        <taxon>Pseudomonadales</taxon>
        <taxon>Pseudomonadaceae</taxon>
        <taxon>Pseudomonas</taxon>
    </lineage>
</organism>
<keyword evidence="1" id="KW-0547">Nucleotide-binding</keyword>
<dbReference type="GO" id="GO:0005524">
    <property type="term" value="F:ATP binding"/>
    <property type="evidence" value="ECO:0007669"/>
    <property type="project" value="UniProtKB-UniRule"/>
</dbReference>
<proteinExistence type="inferred from homology"/>
<keyword evidence="1" id="KW-0067">ATP-binding</keyword>
<dbReference type="Gene3D" id="3.20.20.370">
    <property type="entry name" value="Glycoside hydrolase/deacetylase"/>
    <property type="match status" value="1"/>
</dbReference>
<evidence type="ECO:0000313" key="3">
    <source>
        <dbReference type="Proteomes" id="UP000077748"/>
    </source>
</evidence>
<gene>
    <name evidence="1" type="primary">pxpA</name>
    <name evidence="2" type="ORF">A9C11_09135</name>
</gene>
<name>A0A1A9KAK6_9PSED</name>
<dbReference type="HAMAP" id="MF_00691">
    <property type="entry name" value="PxpA"/>
    <property type="match status" value="1"/>
</dbReference>
<evidence type="ECO:0000313" key="2">
    <source>
        <dbReference type="EMBL" id="ANI14130.1"/>
    </source>
</evidence>
<dbReference type="InterPro" id="IPR005501">
    <property type="entry name" value="LamB/YcsF/PxpA-like"/>
</dbReference>
<dbReference type="NCBIfam" id="NF003816">
    <property type="entry name" value="PRK05406.1-5"/>
    <property type="match status" value="1"/>
</dbReference>
<dbReference type="GO" id="GO:0005975">
    <property type="term" value="P:carbohydrate metabolic process"/>
    <property type="evidence" value="ECO:0007669"/>
    <property type="project" value="InterPro"/>
</dbReference>
<dbReference type="PANTHER" id="PTHR30292:SF0">
    <property type="entry name" value="5-OXOPROLINASE SUBUNIT A"/>
    <property type="match status" value="1"/>
</dbReference>
<protein>
    <recommendedName>
        <fullName evidence="1">5-oxoprolinase subunit A</fullName>
        <shortName evidence="1">5-OPase subunit A</shortName>
        <ecNumber evidence="1">3.5.2.9</ecNumber>
    </recommendedName>
    <alternativeName>
        <fullName evidence="1">5-oxoprolinase (ATP-hydrolyzing) subunit A</fullName>
    </alternativeName>
</protein>
<dbReference type="EC" id="3.5.2.9" evidence="1"/>
<reference evidence="2 3" key="1">
    <citation type="submission" date="2016-05" db="EMBL/GenBank/DDBJ databases">
        <title>Genome Sequence of Pseudomonas citronellolis Strain SJTE-3, an Estrogens and Persistent Organic Pollutants degradation strain.</title>
        <authorList>
            <person name="Liang R."/>
        </authorList>
    </citation>
    <scope>NUCLEOTIDE SEQUENCE [LARGE SCALE GENOMIC DNA]</scope>
    <source>
        <strain evidence="2 3">SJTE-3</strain>
    </source>
</reference>
<dbReference type="EMBL" id="CP015878">
    <property type="protein sequence ID" value="ANI14130.1"/>
    <property type="molecule type" value="Genomic_DNA"/>
</dbReference>
<sequence>MHLPLLNCDIGESFGAWKMGLDAEVMPYIDCANIACGYHAGDPGSMRRTVALALEHDVRIGAHPGYPDLLGFGRRSLDCSAQEIEDMLHYQIGALDGICRAQGARVSYVKPHGALYNDMMRKPEQLRAVMRAVAAYDRGLPLMLLATRDNHGALAMAAEFGLRLWFETFADRAYTAEGHLVSRQLPGAVHHDSRQVIAQALTLARGEALGTSDGSALRLRADSICVHGDNPGSVEAVRQLRAALGALVPA</sequence>
<dbReference type="CDD" id="cd10787">
    <property type="entry name" value="LamB_YcsF_like"/>
    <property type="match status" value="1"/>
</dbReference>
<dbReference type="Pfam" id="PF03746">
    <property type="entry name" value="LamB_YcsF"/>
    <property type="match status" value="1"/>
</dbReference>
<evidence type="ECO:0000256" key="1">
    <source>
        <dbReference type="HAMAP-Rule" id="MF_00691"/>
    </source>
</evidence>